<accession>A0A8S9ZDB7</accession>
<protein>
    <submittedName>
        <fullName evidence="2">Uncharacterized protein</fullName>
    </submittedName>
</protein>
<feature type="chain" id="PRO_5035872467" evidence="1">
    <location>
        <begin position="20"/>
        <end position="279"/>
    </location>
</feature>
<name>A0A8S9ZDB7_9BILA</name>
<organism evidence="2 3">
    <name type="scientific">Meloidogyne graminicola</name>
    <dbReference type="NCBI Taxonomy" id="189291"/>
    <lineage>
        <taxon>Eukaryota</taxon>
        <taxon>Metazoa</taxon>
        <taxon>Ecdysozoa</taxon>
        <taxon>Nematoda</taxon>
        <taxon>Chromadorea</taxon>
        <taxon>Rhabditida</taxon>
        <taxon>Tylenchina</taxon>
        <taxon>Tylenchomorpha</taxon>
        <taxon>Tylenchoidea</taxon>
        <taxon>Meloidogynidae</taxon>
        <taxon>Meloidogyninae</taxon>
        <taxon>Meloidogyne</taxon>
    </lineage>
</organism>
<evidence type="ECO:0000313" key="3">
    <source>
        <dbReference type="Proteomes" id="UP000605970"/>
    </source>
</evidence>
<proteinExistence type="predicted"/>
<keyword evidence="3" id="KW-1185">Reference proteome</keyword>
<dbReference type="AlphaFoldDB" id="A0A8S9ZDB7"/>
<comment type="caution">
    <text evidence="2">The sequence shown here is derived from an EMBL/GenBank/DDBJ whole genome shotgun (WGS) entry which is preliminary data.</text>
</comment>
<sequence>MNILILFIFFINNYIKIFSISIENNKIQSSFIKSFGDITRRTPQSTIINQIKFNKINKNFNLFTTKNTKSKSSNNEFNNEFPTDDSIQNEINQTINIFKEFYIKYYKYKNFEDIYKASTFLMNESMREYLLVYLKFNGINSKRYRQIIQLFYFFDFNENGLNLETFSKMEKIRSRMSFWAINLFLLNLYAMSSEEIIQKIRKNFYNENNIDIKLLLRKQIEGAKSEEEKEYIKLGVIGVTKYLFKQIYKYKNRFIGGGCFEHFGRNHSKREIQNPPFTV</sequence>
<dbReference type="Proteomes" id="UP000605970">
    <property type="component" value="Unassembled WGS sequence"/>
</dbReference>
<evidence type="ECO:0000256" key="1">
    <source>
        <dbReference type="SAM" id="SignalP"/>
    </source>
</evidence>
<dbReference type="EMBL" id="JABEBT010000157">
    <property type="protein sequence ID" value="KAF7627273.1"/>
    <property type="molecule type" value="Genomic_DNA"/>
</dbReference>
<gene>
    <name evidence="2" type="ORF">Mgra_00009448</name>
</gene>
<evidence type="ECO:0000313" key="2">
    <source>
        <dbReference type="EMBL" id="KAF7627273.1"/>
    </source>
</evidence>
<reference evidence="2" key="1">
    <citation type="journal article" date="2020" name="Ecol. Evol.">
        <title>Genome structure and content of the rice root-knot nematode (Meloidogyne graminicola).</title>
        <authorList>
            <person name="Phan N.T."/>
            <person name="Danchin E.G.J."/>
            <person name="Klopp C."/>
            <person name="Perfus-Barbeoch L."/>
            <person name="Kozlowski D.K."/>
            <person name="Koutsovoulos G.D."/>
            <person name="Lopez-Roques C."/>
            <person name="Bouchez O."/>
            <person name="Zahm M."/>
            <person name="Besnard G."/>
            <person name="Bellafiore S."/>
        </authorList>
    </citation>
    <scope>NUCLEOTIDE SEQUENCE</scope>
    <source>
        <strain evidence="2">VN-18</strain>
    </source>
</reference>
<keyword evidence="1" id="KW-0732">Signal</keyword>
<feature type="signal peptide" evidence="1">
    <location>
        <begin position="1"/>
        <end position="19"/>
    </location>
</feature>